<dbReference type="PANTHER" id="PTHR31272:SF4">
    <property type="entry name" value="CYTOCHROME C-TYPE BIOGENESIS PROTEIN HI_1454-RELATED"/>
    <property type="match status" value="1"/>
</dbReference>
<organism evidence="3">
    <name type="scientific">uncultured Microbacterium sp</name>
    <dbReference type="NCBI Taxonomy" id="191216"/>
    <lineage>
        <taxon>Bacteria</taxon>
        <taxon>Bacillati</taxon>
        <taxon>Actinomycetota</taxon>
        <taxon>Actinomycetes</taxon>
        <taxon>Micrococcales</taxon>
        <taxon>Microbacteriaceae</taxon>
        <taxon>Microbacterium</taxon>
        <taxon>environmental samples</taxon>
    </lineage>
</organism>
<protein>
    <submittedName>
        <fullName evidence="3">Cytochrome c biogenesis protein transmembrane region</fullName>
    </submittedName>
</protein>
<feature type="transmembrane region" description="Helical" evidence="2">
    <location>
        <begin position="121"/>
        <end position="142"/>
    </location>
</feature>
<feature type="transmembrane region" description="Helical" evidence="2">
    <location>
        <begin position="50"/>
        <end position="76"/>
    </location>
</feature>
<sequence length="324" mass="33156">MGSELLATGSILAAFLAGGVALFAPCCIVFLAPSYLAAAVKNRRWKLLPLTFVFAAGLAAVLVPITVGANLIAGAIARYHAVLYWAGGLLMIALAILALSGRMWSLPGRLRAPSAGRSDTATFFSLGVFSGIASSCCAPVLAGVMTLSALSGSPAGGTVLGLAYVFGMVLPLFLMALLWDKLPKGGQSWLRAKPVRLRVGGRVLATNTVNLLVAVGFVAMGVAVILQAGATDMTGGGSQSGVAAWLTDLFAFVLQWTAPIPDPVLGAALIGLVGIFVLATLRDRGHDTPLDPPYGGDSPHTTGRAVDAPDPVADPTPRPTESTP</sequence>
<evidence type="ECO:0000313" key="3">
    <source>
        <dbReference type="EMBL" id="SBS71783.1"/>
    </source>
</evidence>
<feature type="transmembrane region" description="Helical" evidence="2">
    <location>
        <begin position="162"/>
        <end position="182"/>
    </location>
</feature>
<evidence type="ECO:0000256" key="1">
    <source>
        <dbReference type="SAM" id="MobiDB-lite"/>
    </source>
</evidence>
<feature type="transmembrane region" description="Helical" evidence="2">
    <location>
        <begin position="264"/>
        <end position="281"/>
    </location>
</feature>
<reference evidence="3" key="1">
    <citation type="submission" date="2016-03" db="EMBL/GenBank/DDBJ databases">
        <authorList>
            <person name="Ploux O."/>
        </authorList>
    </citation>
    <scope>NUCLEOTIDE SEQUENCE</scope>
    <source>
        <strain evidence="3">UC1</strain>
    </source>
</reference>
<keyword evidence="2" id="KW-1133">Transmembrane helix</keyword>
<keyword evidence="2 3" id="KW-0812">Transmembrane</keyword>
<feature type="region of interest" description="Disordered" evidence="1">
    <location>
        <begin position="287"/>
        <end position="324"/>
    </location>
</feature>
<evidence type="ECO:0000256" key="2">
    <source>
        <dbReference type="SAM" id="Phobius"/>
    </source>
</evidence>
<proteinExistence type="predicted"/>
<name>A0A1Y5NZF6_9MICO</name>
<dbReference type="PANTHER" id="PTHR31272">
    <property type="entry name" value="CYTOCHROME C-TYPE BIOGENESIS PROTEIN HI_1454-RELATED"/>
    <property type="match status" value="1"/>
</dbReference>
<dbReference type="InterPro" id="IPR051790">
    <property type="entry name" value="Cytochrome_c-biogenesis_DsbD"/>
</dbReference>
<dbReference type="RefSeq" id="WP_295574854.1">
    <property type="nucleotide sequence ID" value="NZ_FLQR01000006.1"/>
</dbReference>
<dbReference type="AlphaFoldDB" id="A0A1Y5NZF6"/>
<accession>A0A1Y5NZF6</accession>
<keyword evidence="2" id="KW-0472">Membrane</keyword>
<gene>
    <name evidence="3" type="ORF">MIPYR_20217</name>
</gene>
<dbReference type="EMBL" id="FLQR01000006">
    <property type="protein sequence ID" value="SBS71783.1"/>
    <property type="molecule type" value="Genomic_DNA"/>
</dbReference>
<feature type="transmembrane region" description="Helical" evidence="2">
    <location>
        <begin position="203"/>
        <end position="226"/>
    </location>
</feature>
<feature type="transmembrane region" description="Helical" evidence="2">
    <location>
        <begin position="82"/>
        <end position="100"/>
    </location>
</feature>
<feature type="transmembrane region" description="Helical" evidence="2">
    <location>
        <begin position="12"/>
        <end position="38"/>
    </location>
</feature>